<dbReference type="SUPFAM" id="SSF53271">
    <property type="entry name" value="PRTase-like"/>
    <property type="match status" value="2"/>
</dbReference>
<evidence type="ECO:0000313" key="7">
    <source>
        <dbReference type="RefSeq" id="XP_019628615.1"/>
    </source>
</evidence>
<evidence type="ECO:0000259" key="4">
    <source>
        <dbReference type="Pfam" id="PF00156"/>
    </source>
</evidence>
<dbReference type="GO" id="GO:0002189">
    <property type="term" value="C:ribose phosphate diphosphokinase complex"/>
    <property type="evidence" value="ECO:0007669"/>
    <property type="project" value="TreeGrafter"/>
</dbReference>
<dbReference type="PANTHER" id="PTHR10210:SF45">
    <property type="entry name" value="RIBOSE-PHOSPHATE PYROPHOSPHOKINASE 3, CHLOROPLASTIC"/>
    <property type="match status" value="1"/>
</dbReference>
<dbReference type="FunFam" id="3.40.50.2020:FF:000110">
    <property type="entry name" value="ribose-phosphate pyrophosphokinase 4"/>
    <property type="match status" value="1"/>
</dbReference>
<dbReference type="GeneID" id="109473172"/>
<keyword evidence="6" id="KW-1185">Reference proteome</keyword>
<dbReference type="NCBIfam" id="TIGR01251">
    <property type="entry name" value="ribP_PPkin"/>
    <property type="match status" value="1"/>
</dbReference>
<dbReference type="GO" id="GO:0006015">
    <property type="term" value="P:5-phosphoribose 1-diphosphate biosynthetic process"/>
    <property type="evidence" value="ECO:0007669"/>
    <property type="project" value="TreeGrafter"/>
</dbReference>
<evidence type="ECO:0000259" key="5">
    <source>
        <dbReference type="Pfam" id="PF13793"/>
    </source>
</evidence>
<gene>
    <name evidence="7" type="primary">LOC109473172</name>
</gene>
<comment type="similarity">
    <text evidence="1 3">Belongs to the ribose-phosphate pyrophosphokinase family.</text>
</comment>
<dbReference type="CDD" id="cd06223">
    <property type="entry name" value="PRTases_typeI"/>
    <property type="match status" value="1"/>
</dbReference>
<protein>
    <submittedName>
        <fullName evidence="7">Ribose-phosphate pyrophosphokinase 4-like</fullName>
    </submittedName>
</protein>
<organism evidence="6 7">
    <name type="scientific">Branchiostoma belcheri</name>
    <name type="common">Amphioxus</name>
    <dbReference type="NCBI Taxonomy" id="7741"/>
    <lineage>
        <taxon>Eukaryota</taxon>
        <taxon>Metazoa</taxon>
        <taxon>Chordata</taxon>
        <taxon>Cephalochordata</taxon>
        <taxon>Leptocardii</taxon>
        <taxon>Amphioxiformes</taxon>
        <taxon>Branchiostomatidae</taxon>
        <taxon>Branchiostoma</taxon>
    </lineage>
</organism>
<dbReference type="KEGG" id="bbel:109473172"/>
<dbReference type="GO" id="GO:0000287">
    <property type="term" value="F:magnesium ion binding"/>
    <property type="evidence" value="ECO:0007669"/>
    <property type="project" value="InterPro"/>
</dbReference>
<dbReference type="Pfam" id="PF00156">
    <property type="entry name" value="Pribosyltran"/>
    <property type="match status" value="1"/>
</dbReference>
<evidence type="ECO:0000256" key="2">
    <source>
        <dbReference type="ARBA" id="ARBA00022727"/>
    </source>
</evidence>
<evidence type="ECO:0000256" key="1">
    <source>
        <dbReference type="ARBA" id="ARBA00006478"/>
    </source>
</evidence>
<evidence type="ECO:0000256" key="3">
    <source>
        <dbReference type="RuleBase" id="RU004324"/>
    </source>
</evidence>
<feature type="domain" description="Ribose-phosphate pyrophosphokinase N-terminal" evidence="5">
    <location>
        <begin position="10"/>
        <end position="138"/>
    </location>
</feature>
<name>A0A6P4YH59_BRABE</name>
<dbReference type="InterPro" id="IPR000836">
    <property type="entry name" value="PRTase_dom"/>
</dbReference>
<dbReference type="Proteomes" id="UP000515135">
    <property type="component" value="Unplaced"/>
</dbReference>
<dbReference type="Gene3D" id="3.40.50.2020">
    <property type="match status" value="2"/>
</dbReference>
<accession>A0A6P4YH59</accession>
<sequence>MAKVKDDVLLFAHPSMEALADDVAEKCRQLVQTGTERQTQVQSVQVKRTIIWGKFPDDFPNLFIDNVKECVSRDVVFLASFHSPDVIFEQLSILYAVPKYLARSFTVILPYFPTGTMERVDTEGQIATAKTLATLLSAIPLTARGPTKVVIYDIHSLPLRFYFSDNIIPRLESAIPLIQRELLQLPDQSKIAVAFPDEGAWKRFHLQFEDRFPLITCTKVREEDTRQVTVKEGKRRVTIKEGDPKGRHVVIVDDLVMTGGTLKECAKVLLSHGAEKISAYVTHPVFPHDSWKLFTQSDVAFQNFWITDSVPHARQIAQHPPFKLLPLADVISEGLLGLSFVSH</sequence>
<dbReference type="Pfam" id="PF13793">
    <property type="entry name" value="Pribosyltran_N"/>
    <property type="match status" value="1"/>
</dbReference>
<dbReference type="SMART" id="SM01400">
    <property type="entry name" value="Pribosyltran_N"/>
    <property type="match status" value="1"/>
</dbReference>
<dbReference type="InterPro" id="IPR005946">
    <property type="entry name" value="Rib-P_diPkinase"/>
</dbReference>
<keyword evidence="2 3" id="KW-0545">Nucleotide biosynthesis</keyword>
<evidence type="ECO:0000313" key="6">
    <source>
        <dbReference type="Proteomes" id="UP000515135"/>
    </source>
</evidence>
<dbReference type="InterPro" id="IPR029099">
    <property type="entry name" value="Pribosyltran_N"/>
</dbReference>
<dbReference type="GO" id="GO:0005737">
    <property type="term" value="C:cytoplasm"/>
    <property type="evidence" value="ECO:0007669"/>
    <property type="project" value="TreeGrafter"/>
</dbReference>
<dbReference type="GO" id="GO:0006164">
    <property type="term" value="P:purine nucleotide biosynthetic process"/>
    <property type="evidence" value="ECO:0007669"/>
    <property type="project" value="TreeGrafter"/>
</dbReference>
<dbReference type="InterPro" id="IPR029057">
    <property type="entry name" value="PRTase-like"/>
</dbReference>
<dbReference type="PANTHER" id="PTHR10210">
    <property type="entry name" value="RIBOSE-PHOSPHATE DIPHOSPHOKINASE FAMILY MEMBER"/>
    <property type="match status" value="1"/>
</dbReference>
<dbReference type="RefSeq" id="XP_019628615.1">
    <property type="nucleotide sequence ID" value="XM_019773056.1"/>
</dbReference>
<proteinExistence type="inferred from homology"/>
<dbReference type="OrthoDB" id="10263753at2759"/>
<reference evidence="7" key="1">
    <citation type="submission" date="2025-08" db="UniProtKB">
        <authorList>
            <consortium name="RefSeq"/>
        </authorList>
    </citation>
    <scope>IDENTIFICATION</scope>
    <source>
        <tissue evidence="7">Gonad</tissue>
    </source>
</reference>
<dbReference type="AlphaFoldDB" id="A0A6P4YH59"/>
<feature type="domain" description="Phosphoribosyltransferase" evidence="4">
    <location>
        <begin position="220"/>
        <end position="283"/>
    </location>
</feature>